<dbReference type="Proteomes" id="UP000177871">
    <property type="component" value="Unassembled WGS sequence"/>
</dbReference>
<organism evidence="1 2">
    <name type="scientific">Candidatus Gottesmanbacteria bacterium RIFCSPHIGHO2_01_FULL_47_48</name>
    <dbReference type="NCBI Taxonomy" id="1798381"/>
    <lineage>
        <taxon>Bacteria</taxon>
        <taxon>Candidatus Gottesmaniibacteriota</taxon>
    </lineage>
</organism>
<comment type="caution">
    <text evidence="1">The sequence shown here is derived from an EMBL/GenBank/DDBJ whole genome shotgun (WGS) entry which is preliminary data.</text>
</comment>
<name>A0A1F5ZZ45_9BACT</name>
<proteinExistence type="predicted"/>
<evidence type="ECO:0000313" key="1">
    <source>
        <dbReference type="EMBL" id="OGG17730.1"/>
    </source>
</evidence>
<accession>A0A1F5ZZ45</accession>
<gene>
    <name evidence="1" type="ORF">A2721_00615</name>
</gene>
<dbReference type="EMBL" id="MFJK01000017">
    <property type="protein sequence ID" value="OGG17730.1"/>
    <property type="molecule type" value="Genomic_DNA"/>
</dbReference>
<sequence length="75" mass="8948">MVLVLWWQRLEAFGFQMELLIIKSYRYYQPWLILLGLTLTTSQQNFSLRTLIMLKVIHFFQKGPLAVICVIEDDL</sequence>
<evidence type="ECO:0000313" key="2">
    <source>
        <dbReference type="Proteomes" id="UP000177871"/>
    </source>
</evidence>
<dbReference type="AlphaFoldDB" id="A0A1F5ZZ45"/>
<reference evidence="1 2" key="1">
    <citation type="journal article" date="2016" name="Nat. Commun.">
        <title>Thousands of microbial genomes shed light on interconnected biogeochemical processes in an aquifer system.</title>
        <authorList>
            <person name="Anantharaman K."/>
            <person name="Brown C.T."/>
            <person name="Hug L.A."/>
            <person name="Sharon I."/>
            <person name="Castelle C.J."/>
            <person name="Probst A.J."/>
            <person name="Thomas B.C."/>
            <person name="Singh A."/>
            <person name="Wilkins M.J."/>
            <person name="Karaoz U."/>
            <person name="Brodie E.L."/>
            <person name="Williams K.H."/>
            <person name="Hubbard S.S."/>
            <person name="Banfield J.F."/>
        </authorList>
    </citation>
    <scope>NUCLEOTIDE SEQUENCE [LARGE SCALE GENOMIC DNA]</scope>
</reference>
<protein>
    <submittedName>
        <fullName evidence="1">Uncharacterized protein</fullName>
    </submittedName>
</protein>